<dbReference type="Pfam" id="PF12624">
    <property type="entry name" value="VPS13_N"/>
    <property type="match status" value="1"/>
</dbReference>
<evidence type="ECO:0000256" key="1">
    <source>
        <dbReference type="ARBA" id="ARBA00022448"/>
    </source>
</evidence>
<feature type="compositionally biased region" description="Low complexity" evidence="2">
    <location>
        <begin position="981"/>
        <end position="994"/>
    </location>
</feature>
<feature type="region of interest" description="Disordered" evidence="2">
    <location>
        <begin position="1681"/>
        <end position="1718"/>
    </location>
</feature>
<feature type="region of interest" description="Disordered" evidence="2">
    <location>
        <begin position="1511"/>
        <end position="1533"/>
    </location>
</feature>
<keyword evidence="1" id="KW-0813">Transport</keyword>
<dbReference type="InterPro" id="IPR026854">
    <property type="entry name" value="VPS13_N"/>
</dbReference>
<accession>A0ABQ7QPT8</accession>
<feature type="compositionally biased region" description="Pro residues" evidence="2">
    <location>
        <begin position="1515"/>
        <end position="1525"/>
    </location>
</feature>
<keyword evidence="5" id="KW-1185">Reference proteome</keyword>
<dbReference type="PANTHER" id="PTHR16166">
    <property type="entry name" value="VACUOLAR PROTEIN SORTING-ASSOCIATED PROTEIN VPS13"/>
    <property type="match status" value="1"/>
</dbReference>
<dbReference type="PANTHER" id="PTHR16166:SF141">
    <property type="entry name" value="INTERMEMBRANE LIPID TRANSFER PROTEIN VPS13D"/>
    <property type="match status" value="1"/>
</dbReference>
<gene>
    <name evidence="4" type="ORF">JYU34_007176</name>
</gene>
<name>A0ABQ7QPT8_PLUXY</name>
<protein>
    <recommendedName>
        <fullName evidence="3">Chorein N-terminal domain-containing protein</fullName>
    </recommendedName>
</protein>
<evidence type="ECO:0000313" key="4">
    <source>
        <dbReference type="EMBL" id="KAG7307045.1"/>
    </source>
</evidence>
<proteinExistence type="predicted"/>
<comment type="caution">
    <text evidence="4">The sequence shown here is derived from an EMBL/GenBank/DDBJ whole genome shotgun (WGS) entry which is preliminary data.</text>
</comment>
<feature type="region of interest" description="Disordered" evidence="2">
    <location>
        <begin position="1131"/>
        <end position="1160"/>
    </location>
</feature>
<feature type="domain" description="Chorein N-terminal" evidence="3">
    <location>
        <begin position="1"/>
        <end position="877"/>
    </location>
</feature>
<feature type="region of interest" description="Disordered" evidence="2">
    <location>
        <begin position="975"/>
        <end position="1001"/>
    </location>
</feature>
<sequence length="1768" mass="192391">MLEGLVAWVLNNYLGKYVENLNTDQLSVALPSGKVELENLPLKKDAFRHLGLPVEVRAGFIGKVQLQVPVRQIRSAPWLIAIENIYIVAAPVNLDEWDAEAEAVIAHERKVALLDALEAQWRAELEATDASYYATSYSSWLSYGTGLLANIVENLQLKLNDVHIRYEDALTLGGRAFACGLTVQSLAAESCDAAWARGFAQLGADGCSFKLLELQQLAVYWDPVAVPGGLMSDCTSAELTARMSATWRSAHSYLVAPASAVARVCRERTEQPLRSRTRPRIKCNLTLDKVLLNLTSRQYSQAVGCARGLERIARLRAHRALRPAGAVAGGARAWWVYAVKCHTTRHEWLEPSPTWASCLQAAREARQYVDICLGVLNNPAATLPTDKKAIKDEYEWKTPLHVLKPLREIAMRKVPKSTPVSTPDKPASSGRSMLVHWFPQWWGWYSAPPAPEAAPPDLEEEILDVLADSLENNTLLKRDTVFGQFEFMLVNGSLNLIMVNTDEEEANPDKSSLPQLELDFSHVSLGLECRPRTGGLGATAGVGAVCVRDRLQPTAYPVLVHTGQVREGLSAMNTAASVMSWSRAPAPPAPAAPPAEPLFLLQYEKKPFNMNCDYKLYVKCQSLEVVYNRRVVRWASQFVLGPLGRPPLSAAAVRTRQHLLTHWQHIMRAHPGERRSWSVELDISAPQIFVVEELTSRDAPVLVVDFGRMRLNNAGPAPPEPTTPPSDDHDEECFMTPCSTPPGSLLSPASPPPGAAPPPSAHAIDAANLHQRLYDRYNIEFSDLQILVGRARDNWKYAHTKTSSSLHLLDRFSISLQAERRVVWTQDPQFPAATLRGTLPALVVHLSEPKLAAVAALLPAQPDTPSPRQTAHSAPAAAEDETEDSERSEQQHNAARLFMLQFAIDQMSLEVQSRGRSIAEVQVCGVKLALTARPVDVSTSLSVHSLLLVDALQTYGPDFELLVASHKHVGMDVASGSIRGSEPTSPVAPTSPTAPTSPPPPHALTHALNDLHAQMYKKQGEWERAKSPTAAWGAPVGPWGAVQGWGPAGTGWGPGASTLGAGGGWAGAGWGAAGMVDEEALIAIELCFVKGGEGSEDLRIANILFNNLDIIANQETIVELIGFTQRVLGTSTAKKPPTEPEHPAEPRAAPPAETSEETTEEVVKEVRTEITFDFHRLGVLLLRAQAEAGQLAAKKIATATLSEAKIQATLESTGMEVSGSLGGVGVVSLCGGVHARVCSAGRAAAPPPALYRAPGGAALTFGLTRKYCDTDVSVSLSLQVASVWYTHSARVLRELRSCVSEFQQYLADLGRSIRAAAADMAQGLVQPRMEGLYANPKLSQSMEGVSPRRRTISLATSVDDPTDKTDILLSITIELETPVVILPRSERSTQVLIAHLGRMSLANRQEGAAGGPGGAGGAGGSDYTVKVRDISLHSLDIAEKLKTHSLTAENMPLVYDAAAGRPVLHDTALHLTVNYNDEPGCEVTGKIVGGLRVTSTREQYVQLVDTLRWMGSDPAAPPQQPPPAPQHMQSSVAEGAVPTLRLDPAVRAQVLVPPPPRAPGRTRHTQLRVNFQLPHFTVELRADFGRGEKSMVDLSFREFNVNYERLHPHETNIQMSLHSITMEDLTQDPESKHRMLMVSHTPQVPKAVFVSKSCPDFVTEYPIDDLCSMSSLQQMRWNSNSLPSELNVTDREGGKKRDSKCGATPPCSPEAGGEARGSLQGEDNLVWISVHIRDPQHPLFEEKFDKVSFCCCCNNKIHLYEQTSLEIK</sequence>
<dbReference type="EMBL" id="JAHIBW010000010">
    <property type="protein sequence ID" value="KAG7307045.1"/>
    <property type="molecule type" value="Genomic_DNA"/>
</dbReference>
<feature type="region of interest" description="Disordered" evidence="2">
    <location>
        <begin position="712"/>
        <end position="731"/>
    </location>
</feature>
<organism evidence="4 5">
    <name type="scientific">Plutella xylostella</name>
    <name type="common">Diamondback moth</name>
    <name type="synonym">Plutella maculipennis</name>
    <dbReference type="NCBI Taxonomy" id="51655"/>
    <lineage>
        <taxon>Eukaryota</taxon>
        <taxon>Metazoa</taxon>
        <taxon>Ecdysozoa</taxon>
        <taxon>Arthropoda</taxon>
        <taxon>Hexapoda</taxon>
        <taxon>Insecta</taxon>
        <taxon>Pterygota</taxon>
        <taxon>Neoptera</taxon>
        <taxon>Endopterygota</taxon>
        <taxon>Lepidoptera</taxon>
        <taxon>Glossata</taxon>
        <taxon>Ditrysia</taxon>
        <taxon>Yponomeutoidea</taxon>
        <taxon>Plutellidae</taxon>
        <taxon>Plutella</taxon>
    </lineage>
</organism>
<feature type="compositionally biased region" description="Basic and acidic residues" evidence="2">
    <location>
        <begin position="1688"/>
        <end position="1700"/>
    </location>
</feature>
<feature type="compositionally biased region" description="Pro residues" evidence="2">
    <location>
        <begin position="749"/>
        <end position="760"/>
    </location>
</feature>
<evidence type="ECO:0000259" key="3">
    <source>
        <dbReference type="Pfam" id="PF12624"/>
    </source>
</evidence>
<feature type="region of interest" description="Disordered" evidence="2">
    <location>
        <begin position="740"/>
        <end position="760"/>
    </location>
</feature>
<reference evidence="4 5" key="1">
    <citation type="submission" date="2021-06" db="EMBL/GenBank/DDBJ databases">
        <title>A haploid diamondback moth (Plutella xylostella L.) genome assembly resolves 31 chromosomes and identifies a diamide resistance mutation.</title>
        <authorList>
            <person name="Ward C.M."/>
            <person name="Perry K.D."/>
            <person name="Baker G."/>
            <person name="Powis K."/>
            <person name="Heckel D.G."/>
            <person name="Baxter S.W."/>
        </authorList>
    </citation>
    <scope>NUCLEOTIDE SEQUENCE [LARGE SCALE GENOMIC DNA]</scope>
    <source>
        <strain evidence="4 5">LV</strain>
        <tissue evidence="4">Single pupa</tissue>
    </source>
</reference>
<feature type="compositionally biased region" description="Basic and acidic residues" evidence="2">
    <location>
        <begin position="1136"/>
        <end position="1145"/>
    </location>
</feature>
<dbReference type="InterPro" id="IPR026847">
    <property type="entry name" value="VPS13"/>
</dbReference>
<evidence type="ECO:0000313" key="5">
    <source>
        <dbReference type="Proteomes" id="UP000823941"/>
    </source>
</evidence>
<feature type="region of interest" description="Disordered" evidence="2">
    <location>
        <begin position="860"/>
        <end position="891"/>
    </location>
</feature>
<evidence type="ECO:0000256" key="2">
    <source>
        <dbReference type="SAM" id="MobiDB-lite"/>
    </source>
</evidence>
<dbReference type="Proteomes" id="UP000823941">
    <property type="component" value="Chromosome 10"/>
</dbReference>